<dbReference type="OrthoDB" id="1086486at2759"/>
<proteinExistence type="predicted"/>
<dbReference type="InterPro" id="IPR050796">
    <property type="entry name" value="SCF_F-box_component"/>
</dbReference>
<dbReference type="Pfam" id="PF07734">
    <property type="entry name" value="FBA_1"/>
    <property type="match status" value="1"/>
</dbReference>
<organism evidence="2 3">
    <name type="scientific">Jatropha curcas</name>
    <name type="common">Barbados nut</name>
    <dbReference type="NCBI Taxonomy" id="180498"/>
    <lineage>
        <taxon>Eukaryota</taxon>
        <taxon>Viridiplantae</taxon>
        <taxon>Streptophyta</taxon>
        <taxon>Embryophyta</taxon>
        <taxon>Tracheophyta</taxon>
        <taxon>Spermatophyta</taxon>
        <taxon>Magnoliopsida</taxon>
        <taxon>eudicotyledons</taxon>
        <taxon>Gunneridae</taxon>
        <taxon>Pentapetalae</taxon>
        <taxon>rosids</taxon>
        <taxon>fabids</taxon>
        <taxon>Malpighiales</taxon>
        <taxon>Euphorbiaceae</taxon>
        <taxon>Crotonoideae</taxon>
        <taxon>Jatropheae</taxon>
        <taxon>Jatropha</taxon>
    </lineage>
</organism>
<dbReference type="NCBIfam" id="TIGR01640">
    <property type="entry name" value="F_box_assoc_1"/>
    <property type="match status" value="1"/>
</dbReference>
<dbReference type="AlphaFoldDB" id="A0A067LFA5"/>
<sequence>MEITTPEEIVADILLKSKVKSLLRFKCISKSCNSLISSQDFIKSHLHRSQGDLSKFVCGSNFYDVNNSGEAVPVESPLEQQLPFLNGENCTILCSSDGLVLLRISIDKLNHRKTKAKVRADAYSLVLWNPSTRQREVLPNPKTFAPYNTFISYGLGYDSATNCYKVVQCGYYRILVFSLESYSWRKPKDFGFDITFSQAGTLTHGAFHWVAELENSSKIVVAFNLSDEKIVQLQLPNNDNNMYDYKTKYELSVLQGNLCLLESINNICNGGDSPGAYLNIWVMKEYGVTASWNKLITIAQERVYSVSAHFCFKNDAVFIVNKSLWDISALLRYDLKNKELKTLKTFEIEVPEMVSYVESLVSPNLI</sequence>
<gene>
    <name evidence="2" type="ORF">JCGZ_15478</name>
</gene>
<evidence type="ECO:0000313" key="2">
    <source>
        <dbReference type="EMBL" id="KDP45918.1"/>
    </source>
</evidence>
<reference evidence="2 3" key="1">
    <citation type="journal article" date="2014" name="PLoS ONE">
        <title>Global Analysis of Gene Expression Profiles in Physic Nut (Jatropha curcas L.) Seedlings Exposed to Salt Stress.</title>
        <authorList>
            <person name="Zhang L."/>
            <person name="Zhang C."/>
            <person name="Wu P."/>
            <person name="Chen Y."/>
            <person name="Li M."/>
            <person name="Jiang H."/>
            <person name="Wu G."/>
        </authorList>
    </citation>
    <scope>NUCLEOTIDE SEQUENCE [LARGE SCALE GENOMIC DNA]</scope>
    <source>
        <strain evidence="3">cv. GZQX0401</strain>
        <tissue evidence="2">Young leaves</tissue>
    </source>
</reference>
<dbReference type="Pfam" id="PF00646">
    <property type="entry name" value="F-box"/>
    <property type="match status" value="1"/>
</dbReference>
<dbReference type="PANTHER" id="PTHR31672:SF13">
    <property type="entry name" value="F-BOX PROTEIN CPR30-LIKE"/>
    <property type="match status" value="1"/>
</dbReference>
<protein>
    <recommendedName>
        <fullName evidence="1">F-box domain-containing protein</fullName>
    </recommendedName>
</protein>
<dbReference type="Proteomes" id="UP000027138">
    <property type="component" value="Unassembled WGS sequence"/>
</dbReference>
<dbReference type="InterPro" id="IPR036047">
    <property type="entry name" value="F-box-like_dom_sf"/>
</dbReference>
<dbReference type="SMART" id="SM00256">
    <property type="entry name" value="FBOX"/>
    <property type="match status" value="1"/>
</dbReference>
<dbReference type="InterPro" id="IPR017451">
    <property type="entry name" value="F-box-assoc_interact_dom"/>
</dbReference>
<dbReference type="EMBL" id="KK914225">
    <property type="protein sequence ID" value="KDP45918.1"/>
    <property type="molecule type" value="Genomic_DNA"/>
</dbReference>
<dbReference type="PANTHER" id="PTHR31672">
    <property type="entry name" value="BNACNNG10540D PROTEIN"/>
    <property type="match status" value="1"/>
</dbReference>
<feature type="domain" description="F-box" evidence="1">
    <location>
        <begin position="5"/>
        <end position="45"/>
    </location>
</feature>
<dbReference type="SUPFAM" id="SSF81383">
    <property type="entry name" value="F-box domain"/>
    <property type="match status" value="1"/>
</dbReference>
<name>A0A067LFA5_JATCU</name>
<dbReference type="InterPro" id="IPR001810">
    <property type="entry name" value="F-box_dom"/>
</dbReference>
<evidence type="ECO:0000259" key="1">
    <source>
        <dbReference type="SMART" id="SM00256"/>
    </source>
</evidence>
<evidence type="ECO:0000313" key="3">
    <source>
        <dbReference type="Proteomes" id="UP000027138"/>
    </source>
</evidence>
<dbReference type="STRING" id="180498.A0A067LFA5"/>
<keyword evidence="3" id="KW-1185">Reference proteome</keyword>
<accession>A0A067LFA5</accession>
<dbReference type="InterPro" id="IPR006527">
    <property type="entry name" value="F-box-assoc_dom_typ1"/>
</dbReference>